<organism evidence="1 2">
    <name type="scientific">Faecalibacterium prausnitzii</name>
    <dbReference type="NCBI Taxonomy" id="853"/>
    <lineage>
        <taxon>Bacteria</taxon>
        <taxon>Bacillati</taxon>
        <taxon>Bacillota</taxon>
        <taxon>Clostridia</taxon>
        <taxon>Eubacteriales</taxon>
        <taxon>Oscillospiraceae</taxon>
        <taxon>Faecalibacterium</taxon>
    </lineage>
</organism>
<proteinExistence type="predicted"/>
<evidence type="ECO:0000313" key="1">
    <source>
        <dbReference type="EMBL" id="RCH44529.1"/>
    </source>
</evidence>
<sequence>MQAENAKHAAEMLKRSGELAGTAAEMLAGGAAGEAVQQLLEQAQNIASSALELLGQYTVQKTPRKPSLLRKAAGAAILTGTALYLVPEWRRTVEDAVKVVADTVRDVK</sequence>
<dbReference type="AlphaFoldDB" id="A0A367G3S2"/>
<dbReference type="EMBL" id="PXUP01000015">
    <property type="protein sequence ID" value="RCH44529.1"/>
    <property type="molecule type" value="Genomic_DNA"/>
</dbReference>
<gene>
    <name evidence="1" type="ORF">C7J97_10780</name>
</gene>
<dbReference type="Proteomes" id="UP000252378">
    <property type="component" value="Unassembled WGS sequence"/>
</dbReference>
<name>A0A367G3S2_9FIRM</name>
<dbReference type="RefSeq" id="WP_113992581.1">
    <property type="nucleotide sequence ID" value="NZ_JAWHPP010000013.1"/>
</dbReference>
<reference evidence="1 2" key="1">
    <citation type="submission" date="2018-03" db="EMBL/GenBank/DDBJ databases">
        <title>Complete genome sequencing of Faecalibacterium prausnitzii strains isolated from the human gut.</title>
        <authorList>
            <person name="Fitzgerald B.C."/>
            <person name="Shkoporov A.N."/>
            <person name="Ross P.R."/>
            <person name="Hill C."/>
        </authorList>
    </citation>
    <scope>NUCLEOTIDE SEQUENCE [LARGE SCALE GENOMIC DNA]</scope>
    <source>
        <strain evidence="1 2">ATCC 27768</strain>
    </source>
</reference>
<protein>
    <submittedName>
        <fullName evidence="1">Uncharacterized protein</fullName>
    </submittedName>
</protein>
<evidence type="ECO:0000313" key="2">
    <source>
        <dbReference type="Proteomes" id="UP000252378"/>
    </source>
</evidence>
<accession>A0A367G3S2</accession>
<comment type="caution">
    <text evidence="1">The sequence shown here is derived from an EMBL/GenBank/DDBJ whole genome shotgun (WGS) entry which is preliminary data.</text>
</comment>